<evidence type="ECO:0000313" key="3">
    <source>
        <dbReference type="EMBL" id="KAK0622483.1"/>
    </source>
</evidence>
<keyword evidence="4" id="KW-1185">Reference proteome</keyword>
<feature type="region of interest" description="Disordered" evidence="1">
    <location>
        <begin position="122"/>
        <end position="156"/>
    </location>
</feature>
<keyword evidence="2" id="KW-0732">Signal</keyword>
<feature type="compositionally biased region" description="Gly residues" evidence="1">
    <location>
        <begin position="122"/>
        <end position="132"/>
    </location>
</feature>
<evidence type="ECO:0008006" key="5">
    <source>
        <dbReference type="Google" id="ProtNLM"/>
    </source>
</evidence>
<dbReference type="EMBL" id="JAULSU010000003">
    <property type="protein sequence ID" value="KAK0622483.1"/>
    <property type="molecule type" value="Genomic_DNA"/>
</dbReference>
<proteinExistence type="predicted"/>
<feature type="chain" id="PRO_5041283204" description="Extracellular membrane protein CFEM domain-containing protein" evidence="2">
    <location>
        <begin position="17"/>
        <end position="156"/>
    </location>
</feature>
<dbReference type="Proteomes" id="UP001175000">
    <property type="component" value="Unassembled WGS sequence"/>
</dbReference>
<protein>
    <recommendedName>
        <fullName evidence="5">Extracellular membrane protein CFEM domain-containing protein</fullName>
    </recommendedName>
</protein>
<comment type="caution">
    <text evidence="3">The sequence shown here is derived from an EMBL/GenBank/DDBJ whole genome shotgun (WGS) entry which is preliminary data.</text>
</comment>
<accession>A0AA39WVP3</accession>
<reference evidence="3" key="1">
    <citation type="submission" date="2023-06" db="EMBL/GenBank/DDBJ databases">
        <title>Genome-scale phylogeny and comparative genomics of the fungal order Sordariales.</title>
        <authorList>
            <consortium name="Lawrence Berkeley National Laboratory"/>
            <person name="Hensen N."/>
            <person name="Bonometti L."/>
            <person name="Westerberg I."/>
            <person name="Brannstrom I.O."/>
            <person name="Guillou S."/>
            <person name="Cros-Aarteil S."/>
            <person name="Calhoun S."/>
            <person name="Haridas S."/>
            <person name="Kuo A."/>
            <person name="Mondo S."/>
            <person name="Pangilinan J."/>
            <person name="Riley R."/>
            <person name="Labutti K."/>
            <person name="Andreopoulos B."/>
            <person name="Lipzen A."/>
            <person name="Chen C."/>
            <person name="Yanf M."/>
            <person name="Daum C."/>
            <person name="Ng V."/>
            <person name="Clum A."/>
            <person name="Steindorff A."/>
            <person name="Ohm R."/>
            <person name="Martin F."/>
            <person name="Silar P."/>
            <person name="Natvig D."/>
            <person name="Lalanne C."/>
            <person name="Gautier V."/>
            <person name="Ament-Velasquez S.L."/>
            <person name="Kruys A."/>
            <person name="Hutchinson M.I."/>
            <person name="Powell A.J."/>
            <person name="Barry K."/>
            <person name="Miller A.N."/>
            <person name="Grigoriev I.V."/>
            <person name="Debuchy R."/>
            <person name="Gladieux P."/>
            <person name="Thoren M.H."/>
            <person name="Johannesson H."/>
        </authorList>
    </citation>
    <scope>NUCLEOTIDE SEQUENCE</scope>
    <source>
        <strain evidence="3">CBS 606.72</strain>
    </source>
</reference>
<feature type="signal peptide" evidence="2">
    <location>
        <begin position="1"/>
        <end position="16"/>
    </location>
</feature>
<evidence type="ECO:0000256" key="2">
    <source>
        <dbReference type="SAM" id="SignalP"/>
    </source>
</evidence>
<name>A0AA39WVP3_9PEZI</name>
<evidence type="ECO:0000313" key="4">
    <source>
        <dbReference type="Proteomes" id="UP001175000"/>
    </source>
</evidence>
<gene>
    <name evidence="3" type="ORF">B0T14DRAFT_552906</name>
</gene>
<sequence length="156" mass="15970">MKPTYLFALLSSTATALNDIFIPLPYPECNSCLDTAANSCPGNYRDRTYAECICAGTGSKLIVGCVGTCDAVDTMPMGAGNKVVRGYYSYCIMFFPEMCAEAVDFVNPEFWEQTCGQAGGGVGSGGASGSGSDGTPTELPTGGSPGAVPTGAVSLK</sequence>
<organism evidence="3 4">
    <name type="scientific">Immersiella caudata</name>
    <dbReference type="NCBI Taxonomy" id="314043"/>
    <lineage>
        <taxon>Eukaryota</taxon>
        <taxon>Fungi</taxon>
        <taxon>Dikarya</taxon>
        <taxon>Ascomycota</taxon>
        <taxon>Pezizomycotina</taxon>
        <taxon>Sordariomycetes</taxon>
        <taxon>Sordariomycetidae</taxon>
        <taxon>Sordariales</taxon>
        <taxon>Lasiosphaeriaceae</taxon>
        <taxon>Immersiella</taxon>
    </lineage>
</organism>
<evidence type="ECO:0000256" key="1">
    <source>
        <dbReference type="SAM" id="MobiDB-lite"/>
    </source>
</evidence>
<dbReference type="AlphaFoldDB" id="A0AA39WVP3"/>